<name>A0ABW2ARQ4_9MICO</name>
<reference evidence="11" key="1">
    <citation type="journal article" date="2019" name="Int. J. Syst. Evol. Microbiol.">
        <title>The Global Catalogue of Microorganisms (GCM) 10K type strain sequencing project: providing services to taxonomists for standard genome sequencing and annotation.</title>
        <authorList>
            <consortium name="The Broad Institute Genomics Platform"/>
            <consortium name="The Broad Institute Genome Sequencing Center for Infectious Disease"/>
            <person name="Wu L."/>
            <person name="Ma J."/>
        </authorList>
    </citation>
    <scope>NUCLEOTIDE SEQUENCE [LARGE SCALE GENOMIC DNA]</scope>
    <source>
        <strain evidence="11">NBRC 106593</strain>
    </source>
</reference>
<dbReference type="InterPro" id="IPR026843">
    <property type="entry name" value="SbcD_C"/>
</dbReference>
<keyword evidence="11" id="KW-1185">Reference proteome</keyword>
<evidence type="ECO:0000256" key="7">
    <source>
        <dbReference type="RuleBase" id="RU363069"/>
    </source>
</evidence>
<dbReference type="EMBL" id="JBHSWJ010000002">
    <property type="protein sequence ID" value="MFC6713737.1"/>
    <property type="molecule type" value="Genomic_DNA"/>
</dbReference>
<dbReference type="Proteomes" id="UP001596356">
    <property type="component" value="Unassembled WGS sequence"/>
</dbReference>
<evidence type="ECO:0000259" key="8">
    <source>
        <dbReference type="Pfam" id="PF00149"/>
    </source>
</evidence>
<dbReference type="RefSeq" id="WP_377821732.1">
    <property type="nucleotide sequence ID" value="NZ_JBHSWJ010000002.1"/>
</dbReference>
<dbReference type="CDD" id="cd00840">
    <property type="entry name" value="MPP_Mre11_N"/>
    <property type="match status" value="1"/>
</dbReference>
<dbReference type="InterPro" id="IPR004593">
    <property type="entry name" value="SbcD"/>
</dbReference>
<keyword evidence="6 7" id="KW-0269">Exonuclease</keyword>
<comment type="caution">
    <text evidence="10">The sequence shown here is derived from an EMBL/GenBank/DDBJ whole genome shotgun (WGS) entry which is preliminary data.</text>
</comment>
<accession>A0ABW2ARQ4</accession>
<dbReference type="Gene3D" id="3.60.21.10">
    <property type="match status" value="1"/>
</dbReference>
<comment type="similarity">
    <text evidence="1 7">Belongs to the SbcD family.</text>
</comment>
<dbReference type="SUPFAM" id="SSF56300">
    <property type="entry name" value="Metallo-dependent phosphatases"/>
    <property type="match status" value="1"/>
</dbReference>
<dbReference type="PANTHER" id="PTHR30337">
    <property type="entry name" value="COMPONENT OF ATP-DEPENDENT DSDNA EXONUCLEASE"/>
    <property type="match status" value="1"/>
</dbReference>
<evidence type="ECO:0000256" key="4">
    <source>
        <dbReference type="ARBA" id="ARBA00022722"/>
    </source>
</evidence>
<dbReference type="Pfam" id="PF12320">
    <property type="entry name" value="SbcD_C"/>
    <property type="match status" value="1"/>
</dbReference>
<feature type="domain" description="Calcineurin-like phosphoesterase" evidence="8">
    <location>
        <begin position="1"/>
        <end position="208"/>
    </location>
</feature>
<evidence type="ECO:0000256" key="1">
    <source>
        <dbReference type="ARBA" id="ARBA00010555"/>
    </source>
</evidence>
<keyword evidence="7" id="KW-0235">DNA replication</keyword>
<organism evidence="10 11">
    <name type="scientific">Branchiibius cervicis</name>
    <dbReference type="NCBI Taxonomy" id="908252"/>
    <lineage>
        <taxon>Bacteria</taxon>
        <taxon>Bacillati</taxon>
        <taxon>Actinomycetota</taxon>
        <taxon>Actinomycetes</taxon>
        <taxon>Micrococcales</taxon>
        <taxon>Dermacoccaceae</taxon>
        <taxon>Branchiibius</taxon>
    </lineage>
</organism>
<evidence type="ECO:0000313" key="11">
    <source>
        <dbReference type="Proteomes" id="UP001596356"/>
    </source>
</evidence>
<evidence type="ECO:0000256" key="3">
    <source>
        <dbReference type="ARBA" id="ARBA00013365"/>
    </source>
</evidence>
<evidence type="ECO:0000259" key="9">
    <source>
        <dbReference type="Pfam" id="PF12320"/>
    </source>
</evidence>
<dbReference type="InterPro" id="IPR041796">
    <property type="entry name" value="Mre11_N"/>
</dbReference>
<keyword evidence="4 7" id="KW-0540">Nuclease</keyword>
<proteinExistence type="inferred from homology"/>
<dbReference type="PANTHER" id="PTHR30337:SF0">
    <property type="entry name" value="NUCLEASE SBCCD SUBUNIT D"/>
    <property type="match status" value="1"/>
</dbReference>
<dbReference type="InterPro" id="IPR050535">
    <property type="entry name" value="DNA_Repair-Maintenance_Comp"/>
</dbReference>
<keyword evidence="7" id="KW-0233">DNA recombination</keyword>
<comment type="subunit">
    <text evidence="2 7">Heterodimer of SbcC and SbcD.</text>
</comment>
<evidence type="ECO:0000256" key="5">
    <source>
        <dbReference type="ARBA" id="ARBA00022801"/>
    </source>
</evidence>
<evidence type="ECO:0000256" key="2">
    <source>
        <dbReference type="ARBA" id="ARBA00011322"/>
    </source>
</evidence>
<sequence length="382" mass="40395">MRFLHTSDWHLGRSFHGAGLRAAHESYLDHLIEVARREAVDAVLVSGDIYDRAIPSPETVALLDDALSRLLDTGAQVIVTSGNHDSAVRLGFGARMLESAGLHIRSHVSSVGRPIPVGDGFVVPVPYLEPASVADALGATERTHAGVLRAALADLPACAGPTVAMAHTFVTGATSSDSERDISVGGLAAVPAAVFEQFDYAALGHLHRPQAVTESVVYCGSPVAMSFSEADHVKGTELVSIVGGVLSRETIAAPVERPVVRLRGALSELLSSSAFSYAEGAWCEVTLTDPTRPLGAMDRVRRRFPHTLSLQFASETTDLAARRGYAEKVRGRGELDVCCGFLSHVRGGTGASDDESELLRAALAVADRADREELSDDAVRSA</sequence>
<dbReference type="InterPro" id="IPR029052">
    <property type="entry name" value="Metallo-depent_PP-like"/>
</dbReference>
<feature type="domain" description="Nuclease SbcCD subunit D C-terminal" evidence="9">
    <location>
        <begin position="257"/>
        <end position="337"/>
    </location>
</feature>
<dbReference type="GO" id="GO:0004527">
    <property type="term" value="F:exonuclease activity"/>
    <property type="evidence" value="ECO:0007669"/>
    <property type="project" value="UniProtKB-KW"/>
</dbReference>
<dbReference type="Pfam" id="PF00149">
    <property type="entry name" value="Metallophos"/>
    <property type="match status" value="1"/>
</dbReference>
<keyword evidence="7" id="KW-0255">Endonuclease</keyword>
<gene>
    <name evidence="7" type="primary">sbcD</name>
    <name evidence="10" type="ORF">ACFQBT_07805</name>
</gene>
<dbReference type="NCBIfam" id="TIGR00619">
    <property type="entry name" value="sbcd"/>
    <property type="match status" value="1"/>
</dbReference>
<dbReference type="InterPro" id="IPR004843">
    <property type="entry name" value="Calcineurin-like_PHP"/>
</dbReference>
<comment type="function">
    <text evidence="7">SbcCD cleaves DNA hairpin structures. These structures can inhibit DNA replication and are intermediates in certain DNA recombination reactions. The complex acts as a 3'-&gt;5' double strand exonuclease that can open hairpins. It also has a 5' single-strand endonuclease activity.</text>
</comment>
<evidence type="ECO:0000256" key="6">
    <source>
        <dbReference type="ARBA" id="ARBA00022839"/>
    </source>
</evidence>
<protein>
    <recommendedName>
        <fullName evidence="3 7">Nuclease SbcCD subunit D</fullName>
    </recommendedName>
</protein>
<keyword evidence="5 7" id="KW-0378">Hydrolase</keyword>
<evidence type="ECO:0000313" key="10">
    <source>
        <dbReference type="EMBL" id="MFC6713737.1"/>
    </source>
</evidence>